<evidence type="ECO:0000256" key="12">
    <source>
        <dbReference type="PROSITE-ProRule" id="PRU10144"/>
    </source>
</evidence>
<keyword evidence="5 11" id="KW-0812">Transmembrane</keyword>
<dbReference type="Gene3D" id="2.40.170.20">
    <property type="entry name" value="TonB-dependent receptor, beta-barrel domain"/>
    <property type="match status" value="1"/>
</dbReference>
<dbReference type="InterPro" id="IPR012910">
    <property type="entry name" value="Plug_dom"/>
</dbReference>
<dbReference type="Proteomes" id="UP000272771">
    <property type="component" value="Chromosome"/>
</dbReference>
<dbReference type="OrthoDB" id="9764669at2"/>
<evidence type="ECO:0000256" key="11">
    <source>
        <dbReference type="PROSITE-ProRule" id="PRU01360"/>
    </source>
</evidence>
<accession>A0A448VQB1</accession>
<evidence type="ECO:0000256" key="6">
    <source>
        <dbReference type="ARBA" id="ARBA00022729"/>
    </source>
</evidence>
<gene>
    <name evidence="17" type="primary">hpuB_2</name>
    <name evidence="17" type="ORF">NCTC12742_01909</name>
</gene>
<dbReference type="PANTHER" id="PTHR30069">
    <property type="entry name" value="TONB-DEPENDENT OUTER MEMBRANE RECEPTOR"/>
    <property type="match status" value="1"/>
</dbReference>
<name>A0A448VQB1_9NEIS</name>
<dbReference type="STRING" id="28091.SAMEA3174300_00464"/>
<evidence type="ECO:0000256" key="4">
    <source>
        <dbReference type="ARBA" id="ARBA00022452"/>
    </source>
</evidence>
<comment type="subcellular location">
    <subcellularLocation>
        <location evidence="1 11">Cell outer membrane</location>
        <topology evidence="1 11">Multi-pass membrane protein</topology>
    </subcellularLocation>
</comment>
<dbReference type="PROSITE" id="PS01156">
    <property type="entry name" value="TONB_DEPENDENT_REC_2"/>
    <property type="match status" value="1"/>
</dbReference>
<evidence type="ECO:0000256" key="14">
    <source>
        <dbReference type="SAM" id="SignalP"/>
    </source>
</evidence>
<protein>
    <submittedName>
        <fullName evidence="17">Hemoglobin-haptoglobin-utilization protein</fullName>
    </submittedName>
</protein>
<evidence type="ECO:0000259" key="15">
    <source>
        <dbReference type="Pfam" id="PF00593"/>
    </source>
</evidence>
<comment type="similarity">
    <text evidence="2 11 13">Belongs to the TonB-dependent receptor family.</text>
</comment>
<dbReference type="SUPFAM" id="SSF56935">
    <property type="entry name" value="Porins"/>
    <property type="match status" value="1"/>
</dbReference>
<dbReference type="GO" id="GO:0044718">
    <property type="term" value="P:siderophore transmembrane transport"/>
    <property type="evidence" value="ECO:0007669"/>
    <property type="project" value="TreeGrafter"/>
</dbReference>
<dbReference type="InterPro" id="IPR010949">
    <property type="entry name" value="TonB_Hb/transfer/lactofer_rcpt"/>
</dbReference>
<evidence type="ECO:0000256" key="1">
    <source>
        <dbReference type="ARBA" id="ARBA00004571"/>
    </source>
</evidence>
<evidence type="ECO:0000256" key="10">
    <source>
        <dbReference type="ARBA" id="ARBA00023237"/>
    </source>
</evidence>
<dbReference type="GO" id="GO:0009279">
    <property type="term" value="C:cell outer membrane"/>
    <property type="evidence" value="ECO:0007669"/>
    <property type="project" value="UniProtKB-SubCell"/>
</dbReference>
<evidence type="ECO:0000256" key="13">
    <source>
        <dbReference type="RuleBase" id="RU003357"/>
    </source>
</evidence>
<feature type="signal peptide" evidence="14">
    <location>
        <begin position="1"/>
        <end position="24"/>
    </location>
</feature>
<evidence type="ECO:0000256" key="9">
    <source>
        <dbReference type="ARBA" id="ARBA00023170"/>
    </source>
</evidence>
<dbReference type="GO" id="GO:0015344">
    <property type="term" value="F:siderophore uptake transmembrane transporter activity"/>
    <property type="evidence" value="ECO:0007669"/>
    <property type="project" value="TreeGrafter"/>
</dbReference>
<evidence type="ECO:0000256" key="5">
    <source>
        <dbReference type="ARBA" id="ARBA00022692"/>
    </source>
</evidence>
<feature type="short sequence motif" description="TonB C-terminal box" evidence="12">
    <location>
        <begin position="823"/>
        <end position="840"/>
    </location>
</feature>
<dbReference type="Pfam" id="PF07715">
    <property type="entry name" value="Plug"/>
    <property type="match status" value="1"/>
</dbReference>
<keyword evidence="18" id="KW-1185">Reference proteome</keyword>
<dbReference type="RefSeq" id="WP_004284842.1">
    <property type="nucleotide sequence ID" value="NZ_CAUJRG010000018.1"/>
</dbReference>
<feature type="domain" description="TonB-dependent receptor-like beta-barrel" evidence="15">
    <location>
        <begin position="311"/>
        <end position="780"/>
    </location>
</feature>
<keyword evidence="7 13" id="KW-0798">TonB box</keyword>
<keyword evidence="10 11" id="KW-0998">Cell outer membrane</keyword>
<evidence type="ECO:0000313" key="17">
    <source>
        <dbReference type="EMBL" id="VEJ51996.1"/>
    </source>
</evidence>
<keyword evidence="6 14" id="KW-0732">Signal</keyword>
<dbReference type="NCBIfam" id="TIGR01786">
    <property type="entry name" value="TonB-hemlactrns"/>
    <property type="match status" value="1"/>
</dbReference>
<evidence type="ECO:0000313" key="18">
    <source>
        <dbReference type="Proteomes" id="UP000272771"/>
    </source>
</evidence>
<dbReference type="PROSITE" id="PS52016">
    <property type="entry name" value="TONB_DEPENDENT_REC_3"/>
    <property type="match status" value="1"/>
</dbReference>
<evidence type="ECO:0000256" key="3">
    <source>
        <dbReference type="ARBA" id="ARBA00022448"/>
    </source>
</evidence>
<organism evidence="17 18">
    <name type="scientific">Neisseria weaveri</name>
    <dbReference type="NCBI Taxonomy" id="28091"/>
    <lineage>
        <taxon>Bacteria</taxon>
        <taxon>Pseudomonadati</taxon>
        <taxon>Pseudomonadota</taxon>
        <taxon>Betaproteobacteria</taxon>
        <taxon>Neisseriales</taxon>
        <taxon>Neisseriaceae</taxon>
        <taxon>Neisseria</taxon>
    </lineage>
</organism>
<dbReference type="CDD" id="cd01347">
    <property type="entry name" value="ligand_gated_channel"/>
    <property type="match status" value="1"/>
</dbReference>
<evidence type="ECO:0000259" key="16">
    <source>
        <dbReference type="Pfam" id="PF07715"/>
    </source>
</evidence>
<keyword evidence="3 11" id="KW-0813">Transport</keyword>
<keyword evidence="4 11" id="KW-1134">Transmembrane beta strand</keyword>
<dbReference type="InterPro" id="IPR000531">
    <property type="entry name" value="Beta-barrel_TonB"/>
</dbReference>
<evidence type="ECO:0000256" key="8">
    <source>
        <dbReference type="ARBA" id="ARBA00023136"/>
    </source>
</evidence>
<dbReference type="InterPro" id="IPR036942">
    <property type="entry name" value="Beta-barrel_TonB_sf"/>
</dbReference>
<sequence length="840" mass="95083">MSFPFKPAFLALMVAQVYPLAVYAETAPQNSSTPEAANTTTLEAVKVRGQRRVQNLGEERVRRKALDERMVQDEHDLVRYDPGVTVVEGGRAGSNGFAIRGVDKDRVAINVDGLAQAESRSSEAFQELFGAYGNFNANRNAAEIEHISEVTITKGADSLKSGSGALGGAINYKTKSPSDYLNDEKNYFLGLKTGYVGRNNQRFSSMTAAGRFKGFEALGVYTRRKGDETKNNAKSLVYEVKDTNKVYNPADPSISMTDIHYPDRIKSYGKLRSLPDPQRWNAESVLLKGGYRFGFSDKDENYFGAVFEESRNDRKTEELSNLFASDFSGNASADTRNRQDVSYRKRVGFEFENRINDVAWWPWDEIKFRWDKQDILMNTWTWDLPTNYALKGINSEVYHSFRQLKQYSQQSRIDAEKTIEFDSFPLAWAMQYGLGWGKGSNENDDQTYFARLHDRNIMTSSSGQRTFLTESESKNRNLYWNHIFRFGGQQQYKLNLGWRHDRVQSKALDNPTYPQSLKLLVPGLGNGTTHKGNSYSLGFDWRFHPNFNFLAKYSSGFRAPTSDENWLLFPHPDFYLLASPKLKHETAKNYELGIAGSGKAGEFRLSGFKTKYRDFIELAYLGPSNLTTRIAMLSNGDKLLGAPVWQNVNRASANVNGIEFQGKWNLDSIGLSKGMHTGLVASYIKGKSKHENGKNYPINALAPWSATWSLGYDAPSKRWGLTTFVTHTARKKPEDTIRSSDERDEPFPFARHSGNYTLWDMAGYYNFGKHVTLRAGVYNITNREYYSWDSLRSIREFGTVNRVDNCNVGNGPQHATCAHAGITRFSAPGRTFNVTLEARF</sequence>
<proteinExistence type="inferred from homology"/>
<dbReference type="InterPro" id="IPR010917">
    <property type="entry name" value="TonB_rcpt_CS"/>
</dbReference>
<dbReference type="InterPro" id="IPR039426">
    <property type="entry name" value="TonB-dep_rcpt-like"/>
</dbReference>
<evidence type="ECO:0000256" key="7">
    <source>
        <dbReference type="ARBA" id="ARBA00023077"/>
    </source>
</evidence>
<feature type="domain" description="TonB-dependent receptor plug" evidence="16">
    <location>
        <begin position="61"/>
        <end position="169"/>
    </location>
</feature>
<dbReference type="EMBL" id="LR134533">
    <property type="protein sequence ID" value="VEJ51996.1"/>
    <property type="molecule type" value="Genomic_DNA"/>
</dbReference>
<dbReference type="AlphaFoldDB" id="A0A448VQB1"/>
<reference evidence="17 18" key="1">
    <citation type="submission" date="2018-12" db="EMBL/GenBank/DDBJ databases">
        <authorList>
            <consortium name="Pathogen Informatics"/>
        </authorList>
    </citation>
    <scope>NUCLEOTIDE SEQUENCE [LARGE SCALE GENOMIC DNA]</scope>
    <source>
        <strain evidence="17 18">NCTC12742</strain>
    </source>
</reference>
<evidence type="ECO:0000256" key="2">
    <source>
        <dbReference type="ARBA" id="ARBA00009810"/>
    </source>
</evidence>
<dbReference type="Gene3D" id="2.170.130.10">
    <property type="entry name" value="TonB-dependent receptor, plug domain"/>
    <property type="match status" value="1"/>
</dbReference>
<dbReference type="PANTHER" id="PTHR30069:SF29">
    <property type="entry name" value="HEMOGLOBIN AND HEMOGLOBIN-HAPTOGLOBIN-BINDING PROTEIN 1-RELATED"/>
    <property type="match status" value="1"/>
</dbReference>
<feature type="chain" id="PRO_5019489729" evidence="14">
    <location>
        <begin position="25"/>
        <end position="840"/>
    </location>
</feature>
<keyword evidence="8 11" id="KW-0472">Membrane</keyword>
<dbReference type="InterPro" id="IPR037066">
    <property type="entry name" value="Plug_dom_sf"/>
</dbReference>
<dbReference type="Pfam" id="PF00593">
    <property type="entry name" value="TonB_dep_Rec_b-barrel"/>
    <property type="match status" value="1"/>
</dbReference>
<keyword evidence="9" id="KW-0675">Receptor</keyword>